<keyword evidence="5 15" id="KW-0004">4Fe-4S</keyword>
<name>A0ABT8C2I9_9BACT</name>
<keyword evidence="10 15" id="KW-0408">Iron</keyword>
<comment type="caution">
    <text evidence="17">The sequence shown here is derived from an EMBL/GenBank/DDBJ whole genome shotgun (WGS) entry which is preliminary data.</text>
</comment>
<feature type="domain" description="Radical SAM core" evidence="16">
    <location>
        <begin position="48"/>
        <end position="284"/>
    </location>
</feature>
<dbReference type="RefSeq" id="WP_163383847.1">
    <property type="nucleotide sequence ID" value="NZ_JAUFQS010000004.1"/>
</dbReference>
<dbReference type="InterPro" id="IPR034505">
    <property type="entry name" value="Coproporphyrinogen-III_oxidase"/>
</dbReference>
<dbReference type="Pfam" id="PF04055">
    <property type="entry name" value="Radical_SAM"/>
    <property type="match status" value="1"/>
</dbReference>
<keyword evidence="6 15" id="KW-0963">Cytoplasm</keyword>
<evidence type="ECO:0000256" key="12">
    <source>
        <dbReference type="ARBA" id="ARBA00023244"/>
    </source>
</evidence>
<dbReference type="SFLD" id="SFLDS00029">
    <property type="entry name" value="Radical_SAM"/>
    <property type="match status" value="1"/>
</dbReference>
<keyword evidence="9 15" id="KW-0560">Oxidoreductase</keyword>
<keyword evidence="8 15" id="KW-0479">Metal-binding</keyword>
<dbReference type="InterPro" id="IPR006638">
    <property type="entry name" value="Elp3/MiaA/NifB-like_rSAM"/>
</dbReference>
<evidence type="ECO:0000256" key="13">
    <source>
        <dbReference type="ARBA" id="ARBA00024295"/>
    </source>
</evidence>
<evidence type="ECO:0000256" key="4">
    <source>
        <dbReference type="ARBA" id="ARBA00011245"/>
    </source>
</evidence>
<evidence type="ECO:0000259" key="16">
    <source>
        <dbReference type="PROSITE" id="PS51918"/>
    </source>
</evidence>
<dbReference type="PANTHER" id="PTHR13932:SF6">
    <property type="entry name" value="OXYGEN-INDEPENDENT COPROPORPHYRINOGEN III OXIDASE"/>
    <property type="match status" value="1"/>
</dbReference>
<dbReference type="EC" id="1.3.98.3" evidence="15"/>
<sequence>MDTDQNSLIRKYNVPAPRYTSYPAVPHWNNAADPQQWKLHFQRAYDEFGSQEGISLYIHLPYCESLCTYCGCNKRITKNHQVELPYISSLMKEWNMYLELLDEKPKLAGIHLGGGTPTFFSPTSLEILLKHISNTSSRLKNAAFSFEGHPNNTTKAHLEVMARHGFNRVSFGIQDFDPKVQQSIHRVQPFETVKEVTDTSRQLGFTSINFDLIYGLPHQNLDTLKATFNRVQELMPDRIAFYSYAHLPSAFPSQKSFEAYLPNEEQKRALYEQGKDWLEEMGYEEIGMDHFALPSDPLLQAKSDKTLHRNFMGYTTSPSRILLGLGCSAISDLYYAYGQNEKSVELYKKNILNGDLPLIKGHVQSVENLMSKSIILNLICNMEASWTTMENLSDELLEKLLVFEKDGLITFNQKGIIITAAGKPFVRNICMAFDPYMLSDKKSTPLFSKTI</sequence>
<dbReference type="PIRSF" id="PIRSF000167">
    <property type="entry name" value="HemN"/>
    <property type="match status" value="1"/>
</dbReference>
<organism evidence="17 18">
    <name type="scientific">Cyclobacterium jeungdonense</name>
    <dbReference type="NCBI Taxonomy" id="708087"/>
    <lineage>
        <taxon>Bacteria</taxon>
        <taxon>Pseudomonadati</taxon>
        <taxon>Bacteroidota</taxon>
        <taxon>Cytophagia</taxon>
        <taxon>Cytophagales</taxon>
        <taxon>Cyclobacteriaceae</taxon>
        <taxon>Cyclobacterium</taxon>
    </lineage>
</organism>
<dbReference type="InterPro" id="IPR023404">
    <property type="entry name" value="rSAM_horseshoe"/>
</dbReference>
<dbReference type="InterPro" id="IPR058240">
    <property type="entry name" value="rSAM_sf"/>
</dbReference>
<keyword evidence="12 15" id="KW-0627">Porphyrin biosynthesis</keyword>
<keyword evidence="11 15" id="KW-0411">Iron-sulfur</keyword>
<gene>
    <name evidence="17" type="primary">hemN</name>
    <name evidence="17" type="ORF">QWZ15_03850</name>
</gene>
<evidence type="ECO:0000256" key="3">
    <source>
        <dbReference type="ARBA" id="ARBA00005493"/>
    </source>
</evidence>
<evidence type="ECO:0000256" key="2">
    <source>
        <dbReference type="ARBA" id="ARBA00004785"/>
    </source>
</evidence>
<evidence type="ECO:0000313" key="18">
    <source>
        <dbReference type="Proteomes" id="UP001236663"/>
    </source>
</evidence>
<dbReference type="EMBL" id="JAUFQS010000004">
    <property type="protein sequence ID" value="MDN3686951.1"/>
    <property type="molecule type" value="Genomic_DNA"/>
</dbReference>
<evidence type="ECO:0000256" key="11">
    <source>
        <dbReference type="ARBA" id="ARBA00023014"/>
    </source>
</evidence>
<proteinExistence type="inferred from homology"/>
<comment type="catalytic activity">
    <reaction evidence="14 15">
        <text>coproporphyrinogen III + 2 S-adenosyl-L-methionine = protoporphyrinogen IX + 2 5'-deoxyadenosine + 2 L-methionine + 2 CO2</text>
        <dbReference type="Rhea" id="RHEA:15425"/>
        <dbReference type="ChEBI" id="CHEBI:16526"/>
        <dbReference type="ChEBI" id="CHEBI:17319"/>
        <dbReference type="ChEBI" id="CHEBI:57307"/>
        <dbReference type="ChEBI" id="CHEBI:57309"/>
        <dbReference type="ChEBI" id="CHEBI:57844"/>
        <dbReference type="ChEBI" id="CHEBI:59789"/>
        <dbReference type="EC" id="1.3.98.3"/>
    </reaction>
</comment>
<dbReference type="Gene3D" id="1.10.10.920">
    <property type="match status" value="1"/>
</dbReference>
<comment type="similarity">
    <text evidence="3 15">Belongs to the anaerobic coproporphyrinogen-III oxidase family.</text>
</comment>
<dbReference type="SUPFAM" id="SSF102114">
    <property type="entry name" value="Radical SAM enzymes"/>
    <property type="match status" value="1"/>
</dbReference>
<keyword evidence="18" id="KW-1185">Reference proteome</keyword>
<dbReference type="GO" id="GO:0051989">
    <property type="term" value="F:coproporphyrinogen dehydrogenase activity"/>
    <property type="evidence" value="ECO:0007669"/>
    <property type="project" value="UniProtKB-EC"/>
</dbReference>
<comment type="subcellular location">
    <subcellularLocation>
        <location evidence="1 15">Cytoplasm</location>
    </subcellularLocation>
</comment>
<evidence type="ECO:0000256" key="5">
    <source>
        <dbReference type="ARBA" id="ARBA00022485"/>
    </source>
</evidence>
<evidence type="ECO:0000256" key="6">
    <source>
        <dbReference type="ARBA" id="ARBA00022490"/>
    </source>
</evidence>
<evidence type="ECO:0000256" key="10">
    <source>
        <dbReference type="ARBA" id="ARBA00023004"/>
    </source>
</evidence>
<comment type="subunit">
    <text evidence="4">Monomer.</text>
</comment>
<dbReference type="Proteomes" id="UP001236663">
    <property type="component" value="Unassembled WGS sequence"/>
</dbReference>
<evidence type="ECO:0000256" key="7">
    <source>
        <dbReference type="ARBA" id="ARBA00022691"/>
    </source>
</evidence>
<dbReference type="SMART" id="SM00729">
    <property type="entry name" value="Elp3"/>
    <property type="match status" value="1"/>
</dbReference>
<evidence type="ECO:0000256" key="1">
    <source>
        <dbReference type="ARBA" id="ARBA00004496"/>
    </source>
</evidence>
<protein>
    <recommendedName>
        <fullName evidence="15">Coproporphyrinogen-III oxidase</fullName>
        <ecNumber evidence="15">1.3.98.3</ecNumber>
    </recommendedName>
</protein>
<dbReference type="PANTHER" id="PTHR13932">
    <property type="entry name" value="COPROPORPHYRINIGEN III OXIDASE"/>
    <property type="match status" value="1"/>
</dbReference>
<comment type="cofactor">
    <cofactor evidence="15">
        <name>[4Fe-4S] cluster</name>
        <dbReference type="ChEBI" id="CHEBI:49883"/>
    </cofactor>
    <text evidence="15">Binds 1 [4Fe-4S] cluster. The cluster is coordinated with 3 cysteines and an exchangeable S-adenosyl-L-methionine.</text>
</comment>
<comment type="function">
    <text evidence="13">Involved in the heme biosynthesis. Catalyzes the anaerobic oxidative decarboxylation of propionate groups of rings A and B of coproporphyrinogen III to yield the vinyl groups in protoporphyrinogen IX.</text>
</comment>
<evidence type="ECO:0000256" key="14">
    <source>
        <dbReference type="ARBA" id="ARBA00048321"/>
    </source>
</evidence>
<dbReference type="NCBIfam" id="TIGR00538">
    <property type="entry name" value="hemN"/>
    <property type="match status" value="1"/>
</dbReference>
<dbReference type="SFLD" id="SFLDG01065">
    <property type="entry name" value="anaerobic_coproporphyrinogen-I"/>
    <property type="match status" value="1"/>
</dbReference>
<dbReference type="Gene3D" id="3.80.30.20">
    <property type="entry name" value="tm_1862 like domain"/>
    <property type="match status" value="1"/>
</dbReference>
<dbReference type="InterPro" id="IPR007197">
    <property type="entry name" value="rSAM"/>
</dbReference>
<evidence type="ECO:0000313" key="17">
    <source>
        <dbReference type="EMBL" id="MDN3686951.1"/>
    </source>
</evidence>
<evidence type="ECO:0000256" key="8">
    <source>
        <dbReference type="ARBA" id="ARBA00022723"/>
    </source>
</evidence>
<keyword evidence="7 15" id="KW-0949">S-adenosyl-L-methionine</keyword>
<reference evidence="18" key="1">
    <citation type="journal article" date="2019" name="Int. J. Syst. Evol. Microbiol.">
        <title>The Global Catalogue of Microorganisms (GCM) 10K type strain sequencing project: providing services to taxonomists for standard genome sequencing and annotation.</title>
        <authorList>
            <consortium name="The Broad Institute Genomics Platform"/>
            <consortium name="The Broad Institute Genome Sequencing Center for Infectious Disease"/>
            <person name="Wu L."/>
            <person name="Ma J."/>
        </authorList>
    </citation>
    <scope>NUCLEOTIDE SEQUENCE [LARGE SCALE GENOMIC DNA]</scope>
    <source>
        <strain evidence="18">CECT 7706</strain>
    </source>
</reference>
<accession>A0ABT8C2I9</accession>
<comment type="pathway">
    <text evidence="2 15">Porphyrin-containing compound metabolism; protoporphyrin-IX biosynthesis; protoporphyrinogen-IX from coproporphyrinogen-III (AdoMet route): step 1/1.</text>
</comment>
<evidence type="ECO:0000256" key="15">
    <source>
        <dbReference type="PIRNR" id="PIRNR000167"/>
    </source>
</evidence>
<evidence type="ECO:0000256" key="9">
    <source>
        <dbReference type="ARBA" id="ARBA00023002"/>
    </source>
</evidence>
<dbReference type="InterPro" id="IPR004558">
    <property type="entry name" value="Coprogen_oxidase_HemN"/>
</dbReference>
<dbReference type="PROSITE" id="PS51918">
    <property type="entry name" value="RADICAL_SAM"/>
    <property type="match status" value="1"/>
</dbReference>